<dbReference type="SUPFAM" id="SSF55729">
    <property type="entry name" value="Acyl-CoA N-acyltransferases (Nat)"/>
    <property type="match status" value="1"/>
</dbReference>
<feature type="domain" description="N-end rule aminoacyl transferase C-terminal" evidence="7">
    <location>
        <begin position="185"/>
        <end position="300"/>
    </location>
</feature>
<reference evidence="8" key="1">
    <citation type="submission" date="2020-05" db="EMBL/GenBank/DDBJ databases">
        <title>Phylogenomic resolution of chytrid fungi.</title>
        <authorList>
            <person name="Stajich J.E."/>
            <person name="Amses K."/>
            <person name="Simmons R."/>
            <person name="Seto K."/>
            <person name="Myers J."/>
            <person name="Bonds A."/>
            <person name="Quandt C.A."/>
            <person name="Barry K."/>
            <person name="Liu P."/>
            <person name="Grigoriev I."/>
            <person name="Longcore J.E."/>
            <person name="James T.Y."/>
        </authorList>
    </citation>
    <scope>NUCLEOTIDE SEQUENCE</scope>
    <source>
        <strain evidence="8">JEL0379</strain>
    </source>
</reference>
<dbReference type="Pfam" id="PF04376">
    <property type="entry name" value="ATE_N"/>
    <property type="match status" value="1"/>
</dbReference>
<comment type="caution">
    <text evidence="8">The sequence shown here is derived from an EMBL/GenBank/DDBJ whole genome shotgun (WGS) entry which is preliminary data.</text>
</comment>
<dbReference type="GO" id="GO:0005737">
    <property type="term" value="C:cytoplasm"/>
    <property type="evidence" value="ECO:0007669"/>
    <property type="project" value="TreeGrafter"/>
</dbReference>
<dbReference type="EMBL" id="JADGJQ010000004">
    <property type="protein sequence ID" value="KAJ3184283.1"/>
    <property type="molecule type" value="Genomic_DNA"/>
</dbReference>
<dbReference type="GO" id="GO:0004057">
    <property type="term" value="F:arginyl-tRNA--protein transferase activity"/>
    <property type="evidence" value="ECO:0007669"/>
    <property type="project" value="UniProtKB-EC"/>
</dbReference>
<evidence type="ECO:0000256" key="4">
    <source>
        <dbReference type="ARBA" id="ARBA00023315"/>
    </source>
</evidence>
<dbReference type="PANTHER" id="PTHR21367:SF1">
    <property type="entry name" value="ARGINYL-TRNA--PROTEIN TRANSFERASE 1"/>
    <property type="match status" value="1"/>
</dbReference>
<dbReference type="Pfam" id="PF04377">
    <property type="entry name" value="ATE_C"/>
    <property type="match status" value="1"/>
</dbReference>
<dbReference type="AlphaFoldDB" id="A0AAD5XVF4"/>
<dbReference type="InterPro" id="IPR007472">
    <property type="entry name" value="N-end_Aminoacyl_Trfase_C"/>
</dbReference>
<dbReference type="Proteomes" id="UP001212152">
    <property type="component" value="Unassembled WGS sequence"/>
</dbReference>
<dbReference type="InterPro" id="IPR016181">
    <property type="entry name" value="Acyl_CoA_acyltransferase"/>
</dbReference>
<name>A0AAD5XVF4_9FUNG</name>
<feature type="compositionally biased region" description="Pro residues" evidence="5">
    <location>
        <begin position="130"/>
        <end position="148"/>
    </location>
</feature>
<evidence type="ECO:0000256" key="1">
    <source>
        <dbReference type="ARBA" id="ARBA00009991"/>
    </source>
</evidence>
<dbReference type="InterPro" id="IPR030700">
    <property type="entry name" value="N-end_Aminoacyl_Trfase"/>
</dbReference>
<evidence type="ECO:0000313" key="9">
    <source>
        <dbReference type="Proteomes" id="UP001212152"/>
    </source>
</evidence>
<dbReference type="PANTHER" id="PTHR21367">
    <property type="entry name" value="ARGININE-TRNA-PROTEIN TRANSFERASE 1"/>
    <property type="match status" value="1"/>
</dbReference>
<gene>
    <name evidence="8" type="primary">ATE1</name>
    <name evidence="8" type="ORF">HDU87_005130</name>
</gene>
<keyword evidence="4" id="KW-0012">Acyltransferase</keyword>
<dbReference type="InterPro" id="IPR007471">
    <property type="entry name" value="N-end_Aminoacyl_Trfase_N"/>
</dbReference>
<keyword evidence="3 8" id="KW-0808">Transferase</keyword>
<protein>
    <recommendedName>
        <fullName evidence="2">arginyltransferase</fullName>
        <ecNumber evidence="2">2.3.2.8</ecNumber>
    </recommendedName>
</protein>
<evidence type="ECO:0000256" key="2">
    <source>
        <dbReference type="ARBA" id="ARBA00012025"/>
    </source>
</evidence>
<organism evidence="8 9">
    <name type="scientific">Geranomyces variabilis</name>
    <dbReference type="NCBI Taxonomy" id="109894"/>
    <lineage>
        <taxon>Eukaryota</taxon>
        <taxon>Fungi</taxon>
        <taxon>Fungi incertae sedis</taxon>
        <taxon>Chytridiomycota</taxon>
        <taxon>Chytridiomycota incertae sedis</taxon>
        <taxon>Chytridiomycetes</taxon>
        <taxon>Spizellomycetales</taxon>
        <taxon>Powellomycetaceae</taxon>
        <taxon>Geranomyces</taxon>
    </lineage>
</organism>
<feature type="domain" description="N-end aminoacyl transferase N-terminal" evidence="6">
    <location>
        <begin position="13"/>
        <end position="85"/>
    </location>
</feature>
<evidence type="ECO:0000313" key="8">
    <source>
        <dbReference type="EMBL" id="KAJ3184283.1"/>
    </source>
</evidence>
<comment type="similarity">
    <text evidence="1">Belongs to the R-transferase family.</text>
</comment>
<keyword evidence="9" id="KW-1185">Reference proteome</keyword>
<sequence>MPSFLSPTGRSPSTCGYCHSGASSSISTGLWAHALTPLDYKRLLDRGWRRSGKYLYRPDLTKTCCPALTIRLPVADFIPSKSQKRVVGKWRKFIATGKGGGRPENEGSKEPGVVPASGGSKEGTPDPARRPPPPPPSSSLQHPPPAPPANASQIATLIHSAEHTSSPPTHQIRTTLSRSAFCPTSYALYVRYQTIIHHDAPSSLTPKRYTDFLVTSPLSANNPSLGSFHQKYYIDDTLIAVAVLDVLPGCLSSVYFFYEPDYSALSLGTLSALKEIVLAEALRREYYYMGYYIHTCQKMRPDHADSRPQQEARSGIVLLAQVENDRLNAVSEEDVADLDVFEDGGLVPFETLPEYQGAKDDVRDLYALLGGQLIHDLILVF</sequence>
<evidence type="ECO:0000259" key="7">
    <source>
        <dbReference type="Pfam" id="PF04377"/>
    </source>
</evidence>
<dbReference type="EC" id="2.3.2.8" evidence="2"/>
<proteinExistence type="inferred from homology"/>
<accession>A0AAD5XVF4</accession>
<evidence type="ECO:0000256" key="3">
    <source>
        <dbReference type="ARBA" id="ARBA00022679"/>
    </source>
</evidence>
<evidence type="ECO:0000256" key="5">
    <source>
        <dbReference type="SAM" id="MobiDB-lite"/>
    </source>
</evidence>
<feature type="region of interest" description="Disordered" evidence="5">
    <location>
        <begin position="95"/>
        <end position="151"/>
    </location>
</feature>
<evidence type="ECO:0000259" key="6">
    <source>
        <dbReference type="Pfam" id="PF04376"/>
    </source>
</evidence>